<feature type="region of interest" description="Disordered" evidence="4">
    <location>
        <begin position="119"/>
        <end position="143"/>
    </location>
</feature>
<evidence type="ECO:0000256" key="3">
    <source>
        <dbReference type="ARBA" id="ARBA00023242"/>
    </source>
</evidence>
<dbReference type="GO" id="GO:0005634">
    <property type="term" value="C:nucleus"/>
    <property type="evidence" value="ECO:0007669"/>
    <property type="project" value="UniProtKB-SubCell"/>
</dbReference>
<evidence type="ECO:0000313" key="7">
    <source>
        <dbReference type="Ensembl" id="ENSMMMP00000003841.1"/>
    </source>
</evidence>
<dbReference type="AlphaFoldDB" id="A0A8C5YS11"/>
<dbReference type="Proteomes" id="UP000694407">
    <property type="component" value="Unplaced"/>
</dbReference>
<keyword evidence="2" id="KW-0238">DNA-binding</keyword>
<sequence length="635" mass="70752">MEGRGLEEDALLQKLKDSRRRFQRRMRELIEKYDQPFEDDPLVQMATLTYQTPQGREQICINERCPAALRILTSLCNQPSVPWSPLKNELRRKYLTQVDALLQDAGCFECGVALNTDTLDSSSPGPCGSVSAESPGDPMELTPSPRELDPLCPCPADLATASRNDSLSLLGTSSCVSSQSFEADDICDVTISDLYAGMLHSMSRLLSTKPSSIISTKTFTLQSWRSRRRHVCRGRVLVSQRHCARARSSRRGSRERPAPCSEPRQEAGPLRDCKNFLHVAQHEPSSKLDRAFLAGNKAQSLKLDPRWEELQVTPWKHSSLTLDLNTVHHPDQENRLRMLKWLISPVKIVSRPKMLASPAENRYREIEIKFNKLHQECCPSVGKRASPDGFSGSWAMGVYRAGSVSPRGLGGLKTLRRSLPFSKAKPKGLSEAFENLSKRCVEVGRGPPESDASPSLPKSRGHSWQTSGLLQGHSSGTFRKAWSPRQAISVPRVEPLACERNRYNEIKENFDQLHQEYCQRSPRQALQAKAPAPLGVSPDKADVGVQSQTQELFGKSNRDSVFQKLSPSPQWHMRSPQGSPAAEAHPSAHSAHGTRRDPQFPAKRHRLSDPQARGHRASFQDSSELTPATPASGWF</sequence>
<comment type="subcellular location">
    <subcellularLocation>
        <location evidence="1">Nucleus</location>
    </subcellularLocation>
</comment>
<evidence type="ECO:0000256" key="1">
    <source>
        <dbReference type="ARBA" id="ARBA00004123"/>
    </source>
</evidence>
<name>A0A8C5YS11_MARMA</name>
<dbReference type="GeneTree" id="ENSGT00390000005575"/>
<dbReference type="Pfam" id="PF12347">
    <property type="entry name" value="HJURP_C"/>
    <property type="match status" value="2"/>
</dbReference>
<dbReference type="GO" id="GO:0034080">
    <property type="term" value="P:CENP-A containing chromatin assembly"/>
    <property type="evidence" value="ECO:0007669"/>
    <property type="project" value="TreeGrafter"/>
</dbReference>
<evidence type="ECO:0000313" key="8">
    <source>
        <dbReference type="Proteomes" id="UP000694407"/>
    </source>
</evidence>
<dbReference type="GO" id="GO:0042393">
    <property type="term" value="F:histone binding"/>
    <property type="evidence" value="ECO:0007669"/>
    <property type="project" value="InterPro"/>
</dbReference>
<accession>A0A8C5YS11</accession>
<feature type="compositionally biased region" description="Polar residues" evidence="4">
    <location>
        <begin position="559"/>
        <end position="569"/>
    </location>
</feature>
<feature type="region of interest" description="Disordered" evidence="4">
    <location>
        <begin position="442"/>
        <end position="482"/>
    </location>
</feature>
<dbReference type="PANTHER" id="PTHR15992:SF5">
    <property type="entry name" value="HOLLIDAY JUNCTION RECOGNITION PROTEIN"/>
    <property type="match status" value="1"/>
</dbReference>
<feature type="domain" description="Holliday junction regulator protein family C-terminal" evidence="6">
    <location>
        <begin position="341"/>
        <end position="402"/>
    </location>
</feature>
<dbReference type="Pfam" id="PF12346">
    <property type="entry name" value="HJURP_mid"/>
    <property type="match status" value="1"/>
</dbReference>
<feature type="domain" description="Holliday junction regulator protein family C-terminal" evidence="6">
    <location>
        <begin position="480"/>
        <end position="541"/>
    </location>
</feature>
<evidence type="ECO:0000259" key="6">
    <source>
        <dbReference type="Pfam" id="PF12347"/>
    </source>
</evidence>
<keyword evidence="3" id="KW-0539">Nucleus</keyword>
<feature type="compositionally biased region" description="Polar residues" evidence="4">
    <location>
        <begin position="462"/>
        <end position="477"/>
    </location>
</feature>
<dbReference type="GO" id="GO:0000775">
    <property type="term" value="C:chromosome, centromeric region"/>
    <property type="evidence" value="ECO:0007669"/>
    <property type="project" value="TreeGrafter"/>
</dbReference>
<evidence type="ECO:0000259" key="5">
    <source>
        <dbReference type="Pfam" id="PF12346"/>
    </source>
</evidence>
<dbReference type="Gene3D" id="6.10.250.2320">
    <property type="match status" value="1"/>
</dbReference>
<evidence type="ECO:0008006" key="9">
    <source>
        <dbReference type="Google" id="ProtNLM"/>
    </source>
</evidence>
<reference evidence="7" key="2">
    <citation type="submission" date="2025-09" db="UniProtKB">
        <authorList>
            <consortium name="Ensembl"/>
        </authorList>
    </citation>
    <scope>IDENTIFICATION</scope>
</reference>
<dbReference type="InterPro" id="IPR021052">
    <property type="entry name" value="HJURP_central_dom"/>
</dbReference>
<evidence type="ECO:0000256" key="4">
    <source>
        <dbReference type="SAM" id="MobiDB-lite"/>
    </source>
</evidence>
<feature type="region of interest" description="Disordered" evidence="4">
    <location>
        <begin position="244"/>
        <end position="268"/>
    </location>
</feature>
<organism evidence="7 8">
    <name type="scientific">Marmota marmota marmota</name>
    <name type="common">Alpine marmot</name>
    <dbReference type="NCBI Taxonomy" id="9994"/>
    <lineage>
        <taxon>Eukaryota</taxon>
        <taxon>Metazoa</taxon>
        <taxon>Chordata</taxon>
        <taxon>Craniata</taxon>
        <taxon>Vertebrata</taxon>
        <taxon>Euteleostomi</taxon>
        <taxon>Mammalia</taxon>
        <taxon>Eutheria</taxon>
        <taxon>Euarchontoglires</taxon>
        <taxon>Glires</taxon>
        <taxon>Rodentia</taxon>
        <taxon>Sciuromorpha</taxon>
        <taxon>Sciuridae</taxon>
        <taxon>Xerinae</taxon>
        <taxon>Marmotini</taxon>
        <taxon>Marmota</taxon>
    </lineage>
</organism>
<dbReference type="InterPro" id="IPR022102">
    <property type="entry name" value="HJURP_C"/>
</dbReference>
<keyword evidence="8" id="KW-1185">Reference proteome</keyword>
<feature type="compositionally biased region" description="Low complexity" evidence="4">
    <location>
        <begin position="579"/>
        <end position="591"/>
    </location>
</feature>
<evidence type="ECO:0000256" key="2">
    <source>
        <dbReference type="ARBA" id="ARBA00023125"/>
    </source>
</evidence>
<dbReference type="Ensembl" id="ENSMMMT00000004365.1">
    <property type="protein sequence ID" value="ENSMMMP00000003841.1"/>
    <property type="gene ID" value="ENSMMMG00000003423.1"/>
</dbReference>
<feature type="region of interest" description="Disordered" evidence="4">
    <location>
        <begin position="554"/>
        <end position="635"/>
    </location>
</feature>
<dbReference type="GO" id="GO:0003677">
    <property type="term" value="F:DNA binding"/>
    <property type="evidence" value="ECO:0007669"/>
    <property type="project" value="UniProtKB-KW"/>
</dbReference>
<reference evidence="7" key="1">
    <citation type="submission" date="2025-08" db="UniProtKB">
        <authorList>
            <consortium name="Ensembl"/>
        </authorList>
    </citation>
    <scope>IDENTIFICATION</scope>
</reference>
<protein>
    <recommendedName>
        <fullName evidence="9">Holliday junction recognition protein</fullName>
    </recommendedName>
</protein>
<feature type="compositionally biased region" description="Basic and acidic residues" evidence="4">
    <location>
        <begin position="252"/>
        <end position="268"/>
    </location>
</feature>
<proteinExistence type="predicted"/>
<dbReference type="PANTHER" id="PTHR15992">
    <property type="entry name" value="HOLLIDAY JUNCTION RECOGNITION PROTEIN"/>
    <property type="match status" value="1"/>
</dbReference>
<feature type="domain" description="Holliday junction recognition protein HJURP central" evidence="5">
    <location>
        <begin position="202"/>
        <end position="318"/>
    </location>
</feature>